<dbReference type="Gene3D" id="2.60.40.200">
    <property type="entry name" value="Superoxide dismutase, copper/zinc binding domain"/>
    <property type="match status" value="1"/>
</dbReference>
<dbReference type="Pfam" id="PF00080">
    <property type="entry name" value="Sod_Cu"/>
    <property type="match status" value="2"/>
</dbReference>
<keyword evidence="7" id="KW-1185">Reference proteome</keyword>
<dbReference type="PROSITE" id="PS00332">
    <property type="entry name" value="SOD_CU_ZN_2"/>
    <property type="match status" value="1"/>
</dbReference>
<dbReference type="VEuPathDB" id="FungiDB:PV06_00472"/>
<dbReference type="RefSeq" id="XP_016268026.1">
    <property type="nucleotide sequence ID" value="XM_016400973.1"/>
</dbReference>
<evidence type="ECO:0000256" key="2">
    <source>
        <dbReference type="ARBA" id="ARBA00020928"/>
    </source>
</evidence>
<feature type="domain" description="Superoxide dismutase copper/zinc binding" evidence="5">
    <location>
        <begin position="147"/>
        <end position="185"/>
    </location>
</feature>
<dbReference type="GO" id="GO:0004784">
    <property type="term" value="F:superoxide dismutase activity"/>
    <property type="evidence" value="ECO:0007669"/>
    <property type="project" value="UniProtKB-EC"/>
</dbReference>
<organism evidence="6 7">
    <name type="scientific">Exophiala oligosperma</name>
    <dbReference type="NCBI Taxonomy" id="215243"/>
    <lineage>
        <taxon>Eukaryota</taxon>
        <taxon>Fungi</taxon>
        <taxon>Dikarya</taxon>
        <taxon>Ascomycota</taxon>
        <taxon>Pezizomycotina</taxon>
        <taxon>Eurotiomycetes</taxon>
        <taxon>Chaetothyriomycetidae</taxon>
        <taxon>Chaetothyriales</taxon>
        <taxon>Herpotrichiellaceae</taxon>
        <taxon>Exophiala</taxon>
    </lineage>
</organism>
<dbReference type="InterPro" id="IPR001424">
    <property type="entry name" value="SOD_Cu_Zn_dom"/>
</dbReference>
<dbReference type="PROSITE" id="PS00087">
    <property type="entry name" value="SOD_CU_ZN_1"/>
    <property type="match status" value="1"/>
</dbReference>
<feature type="domain" description="Superoxide dismutase copper/zinc binding" evidence="5">
    <location>
        <begin position="14"/>
        <end position="115"/>
    </location>
</feature>
<comment type="subunit">
    <text evidence="1">Homodimer.</text>
</comment>
<evidence type="ECO:0000256" key="4">
    <source>
        <dbReference type="SAM" id="MobiDB-lite"/>
    </source>
</evidence>
<evidence type="ECO:0000256" key="1">
    <source>
        <dbReference type="ARBA" id="ARBA00011738"/>
    </source>
</evidence>
<dbReference type="InterPro" id="IPR024134">
    <property type="entry name" value="SOD_Cu/Zn_/chaperone"/>
</dbReference>
<dbReference type="OrthoDB" id="2015551at2759"/>
<dbReference type="AlphaFoldDB" id="A0A0D2DYZ2"/>
<dbReference type="EC" id="1.15.1.1" evidence="3"/>
<dbReference type="PANTHER" id="PTHR10003">
    <property type="entry name" value="SUPEROXIDE DISMUTASE CU-ZN -RELATED"/>
    <property type="match status" value="1"/>
</dbReference>
<evidence type="ECO:0000259" key="5">
    <source>
        <dbReference type="Pfam" id="PF00080"/>
    </source>
</evidence>
<keyword evidence="3" id="KW-0186">Copper</keyword>
<dbReference type="GeneID" id="27352546"/>
<comment type="similarity">
    <text evidence="3">Belongs to the Cu-Zn superoxide dismutase family.</text>
</comment>
<evidence type="ECO:0000313" key="7">
    <source>
        <dbReference type="Proteomes" id="UP000053342"/>
    </source>
</evidence>
<comment type="function">
    <text evidence="3">Destroys radicals which are normally produced within the cells and which are toxic to biological systems.</text>
</comment>
<comment type="cofactor">
    <cofactor evidence="3">
        <name>Zn(2+)</name>
        <dbReference type="ChEBI" id="CHEBI:29105"/>
    </cofactor>
    <text evidence="3">Binds 1 zinc ion per subunit.</text>
</comment>
<reference evidence="6 7" key="1">
    <citation type="submission" date="2015-01" db="EMBL/GenBank/DDBJ databases">
        <title>The Genome Sequence of Exophiala oligosperma CBS72588.</title>
        <authorList>
            <consortium name="The Broad Institute Genomics Platform"/>
            <person name="Cuomo C."/>
            <person name="de Hoog S."/>
            <person name="Gorbushina A."/>
            <person name="Stielow B."/>
            <person name="Teixiera M."/>
            <person name="Abouelleil A."/>
            <person name="Chapman S.B."/>
            <person name="Priest M."/>
            <person name="Young S.K."/>
            <person name="Wortman J."/>
            <person name="Nusbaum C."/>
            <person name="Birren B."/>
        </authorList>
    </citation>
    <scope>NUCLEOTIDE SEQUENCE [LARGE SCALE GENOMIC DNA]</scope>
    <source>
        <strain evidence="6 7">CBS 72588</strain>
    </source>
</reference>
<accession>A0A0D2DYZ2</accession>
<comment type="catalytic activity">
    <reaction evidence="3">
        <text>2 superoxide + 2 H(+) = H2O2 + O2</text>
        <dbReference type="Rhea" id="RHEA:20696"/>
        <dbReference type="ChEBI" id="CHEBI:15378"/>
        <dbReference type="ChEBI" id="CHEBI:15379"/>
        <dbReference type="ChEBI" id="CHEBI:16240"/>
        <dbReference type="ChEBI" id="CHEBI:18421"/>
        <dbReference type="EC" id="1.15.1.1"/>
    </reaction>
</comment>
<dbReference type="STRING" id="215243.A0A0D2DYZ2"/>
<dbReference type="HOGENOM" id="CLU_056632_4_1_1"/>
<name>A0A0D2DYZ2_9EURO</name>
<evidence type="ECO:0000313" key="6">
    <source>
        <dbReference type="EMBL" id="KIW47810.1"/>
    </source>
</evidence>
<dbReference type="InterPro" id="IPR018152">
    <property type="entry name" value="SOD_Cu/Zn_BS"/>
</dbReference>
<gene>
    <name evidence="6" type="ORF">PV06_00472</name>
</gene>
<feature type="compositionally biased region" description="Basic and acidic residues" evidence="4">
    <location>
        <begin position="159"/>
        <end position="172"/>
    </location>
</feature>
<dbReference type="InterPro" id="IPR036423">
    <property type="entry name" value="SOD-like_Cu/Zn_dom_sf"/>
</dbReference>
<dbReference type="GO" id="GO:0005507">
    <property type="term" value="F:copper ion binding"/>
    <property type="evidence" value="ECO:0007669"/>
    <property type="project" value="InterPro"/>
</dbReference>
<sequence length="189" mass="19838">MVKAVAVLRGDSKITGTVTFEQTSESGPTTITWDITGHDANAERGMHVHQFGDNTNGCTSAGPHYNPFGKTHGAPSDSDRHVGDLGNFKTDGQGNAKGSVSDSLVKLFGEHSVLGVRFTSFTSPSDTLPPPLSTNTIETRETNMYRLTQQRTIVVHAGTDDLGKGGNEESKKTGNAGPRPACGVIGIAA</sequence>
<proteinExistence type="inferred from homology"/>
<dbReference type="PRINTS" id="PR00068">
    <property type="entry name" value="CUZNDISMTASE"/>
</dbReference>
<keyword evidence="3" id="KW-0560">Oxidoreductase</keyword>
<feature type="region of interest" description="Disordered" evidence="4">
    <location>
        <begin position="159"/>
        <end position="182"/>
    </location>
</feature>
<dbReference type="SUPFAM" id="SSF49329">
    <property type="entry name" value="Cu,Zn superoxide dismutase-like"/>
    <property type="match status" value="1"/>
</dbReference>
<keyword evidence="3" id="KW-0479">Metal-binding</keyword>
<keyword evidence="3" id="KW-0862">Zinc</keyword>
<protein>
    <recommendedName>
        <fullName evidence="2 3">Superoxide dismutase [Cu-Zn]</fullName>
        <ecNumber evidence="3">1.15.1.1</ecNumber>
    </recommendedName>
</protein>
<comment type="cofactor">
    <cofactor evidence="3">
        <name>Cu cation</name>
        <dbReference type="ChEBI" id="CHEBI:23378"/>
    </cofactor>
    <text evidence="3">Binds 1 copper ion per subunit.</text>
</comment>
<dbReference type="EMBL" id="KN847332">
    <property type="protein sequence ID" value="KIW47810.1"/>
    <property type="molecule type" value="Genomic_DNA"/>
</dbReference>
<dbReference type="CDD" id="cd00305">
    <property type="entry name" value="Cu-Zn_Superoxide_Dismutase"/>
    <property type="match status" value="1"/>
</dbReference>
<dbReference type="Proteomes" id="UP000053342">
    <property type="component" value="Unassembled WGS sequence"/>
</dbReference>
<evidence type="ECO:0000256" key="3">
    <source>
        <dbReference type="RuleBase" id="RU000393"/>
    </source>
</evidence>